<protein>
    <submittedName>
        <fullName evidence="1">Uncharacterized protein</fullName>
    </submittedName>
</protein>
<dbReference type="VEuPathDB" id="FungiDB:FOMG_19428"/>
<reference evidence="1" key="1">
    <citation type="submission" date="2012-04" db="EMBL/GenBank/DDBJ databases">
        <title>The Genome Sequence of Fusarium oxysporum melonis.</title>
        <authorList>
            <consortium name="The Broad Institute Genome Sequencing Platform"/>
            <person name="Ma L.-J."/>
            <person name="Gale L.R."/>
            <person name="Schwartz D.C."/>
            <person name="Zhou S."/>
            <person name="Corby-Kistler H."/>
            <person name="Young S.K."/>
            <person name="Zeng Q."/>
            <person name="Gargeya S."/>
            <person name="Fitzgerald M."/>
            <person name="Haas B."/>
            <person name="Abouelleil A."/>
            <person name="Alvarado L."/>
            <person name="Arachchi H.M."/>
            <person name="Berlin A."/>
            <person name="Brown A."/>
            <person name="Chapman S.B."/>
            <person name="Chen Z."/>
            <person name="Dunbar C."/>
            <person name="Freedman E."/>
            <person name="Gearin G."/>
            <person name="Goldberg J."/>
            <person name="Griggs A."/>
            <person name="Gujja S."/>
            <person name="Heiman D."/>
            <person name="Howarth C."/>
            <person name="Larson L."/>
            <person name="Lui A."/>
            <person name="MacDonald P.J.P."/>
            <person name="Montmayeur A."/>
            <person name="Murphy C."/>
            <person name="Neiman D."/>
            <person name="Pearson M."/>
            <person name="Priest M."/>
            <person name="Roberts A."/>
            <person name="Saif S."/>
            <person name="Shea T."/>
            <person name="Shenoy N."/>
            <person name="Sisk P."/>
            <person name="Stolte C."/>
            <person name="Sykes S."/>
            <person name="Wortman J."/>
            <person name="Nusbaum C."/>
            <person name="Birren B."/>
        </authorList>
    </citation>
    <scope>NUCLEOTIDE SEQUENCE</scope>
    <source>
        <strain evidence="1">26406</strain>
    </source>
</reference>
<dbReference type="AlphaFoldDB" id="W9YW67"/>
<dbReference type="HOGENOM" id="CLU_3175446_0_0_1"/>
<accession>W9YW67</accession>
<sequence length="47" mass="5781">MAFRVFHHCWKERWKTGRKMLKYLNVELLSWLKSSRVTLRRVASLMS</sequence>
<name>W9YW67_FUSOX</name>
<organism evidence="1">
    <name type="scientific">Fusarium oxysporum f. sp. melonis 26406</name>
    <dbReference type="NCBI Taxonomy" id="1089452"/>
    <lineage>
        <taxon>Eukaryota</taxon>
        <taxon>Fungi</taxon>
        <taxon>Dikarya</taxon>
        <taxon>Ascomycota</taxon>
        <taxon>Pezizomycotina</taxon>
        <taxon>Sordariomycetes</taxon>
        <taxon>Hypocreomycetidae</taxon>
        <taxon>Hypocreales</taxon>
        <taxon>Nectriaceae</taxon>
        <taxon>Fusarium</taxon>
        <taxon>Fusarium oxysporum species complex</taxon>
    </lineage>
</organism>
<evidence type="ECO:0000313" key="1">
    <source>
        <dbReference type="EMBL" id="EXK23814.1"/>
    </source>
</evidence>
<proteinExistence type="predicted"/>
<reference evidence="1" key="2">
    <citation type="submission" date="2014-02" db="EMBL/GenBank/DDBJ databases">
        <title>Annotation of the Genome Sequence of Fusarium oxysporum f. sp. melonis 26406.</title>
        <authorList>
            <consortium name="The Broad Institute Genomics Platform"/>
            <person name="Ma L.-J."/>
            <person name="Corby-Kistler H."/>
            <person name="Broz K."/>
            <person name="Gale L.R."/>
            <person name="Jonkers W."/>
            <person name="O'Donnell K."/>
            <person name="Ploetz R."/>
            <person name="Steinberg C."/>
            <person name="Schwartz D.C."/>
            <person name="VanEtten H."/>
            <person name="Zhou S."/>
            <person name="Young S.K."/>
            <person name="Zeng Q."/>
            <person name="Gargeya S."/>
            <person name="Fitzgerald M."/>
            <person name="Abouelleil A."/>
            <person name="Alvarado L."/>
            <person name="Chapman S.B."/>
            <person name="Gainer-Dewar J."/>
            <person name="Goldberg J."/>
            <person name="Griggs A."/>
            <person name="Gujja S."/>
            <person name="Hansen M."/>
            <person name="Howarth C."/>
            <person name="Imamovic A."/>
            <person name="Ireland A."/>
            <person name="Larimer J."/>
            <person name="McCowan C."/>
            <person name="Murphy C."/>
            <person name="Pearson M."/>
            <person name="Poon T.W."/>
            <person name="Priest M."/>
            <person name="Roberts A."/>
            <person name="Saif S."/>
            <person name="Shea T."/>
            <person name="Sykes S."/>
            <person name="Wortman J."/>
            <person name="Nusbaum C."/>
            <person name="Birren B."/>
        </authorList>
    </citation>
    <scope>NUCLEOTIDE SEQUENCE</scope>
    <source>
        <strain evidence="1">26406</strain>
    </source>
</reference>
<dbReference type="Proteomes" id="UP000030703">
    <property type="component" value="Unassembled WGS sequence"/>
</dbReference>
<dbReference type="EMBL" id="KI980548">
    <property type="protein sequence ID" value="EXK23814.1"/>
    <property type="molecule type" value="Genomic_DNA"/>
</dbReference>
<gene>
    <name evidence="1" type="ORF">FOMG_19428</name>
</gene>